<accession>A0A0U5JAG7</accession>
<dbReference type="EMBL" id="LN879502">
    <property type="protein sequence ID" value="CUI15650.1"/>
    <property type="molecule type" value="Genomic_DNA"/>
</dbReference>
<feature type="active site" evidence="4">
    <location>
        <position position="43"/>
    </location>
</feature>
<evidence type="ECO:0000313" key="7">
    <source>
        <dbReference type="EMBL" id="CUI15650.1"/>
    </source>
</evidence>
<gene>
    <name evidence="7" type="ORF">PNK_0011</name>
</gene>
<dbReference type="Gene3D" id="3.30.70.100">
    <property type="match status" value="1"/>
</dbReference>
<comment type="catalytic activity">
    <reaction evidence="3 4">
        <text>an acyl phosphate + H2O = a carboxylate + phosphate + H(+)</text>
        <dbReference type="Rhea" id="RHEA:14965"/>
        <dbReference type="ChEBI" id="CHEBI:15377"/>
        <dbReference type="ChEBI" id="CHEBI:15378"/>
        <dbReference type="ChEBI" id="CHEBI:29067"/>
        <dbReference type="ChEBI" id="CHEBI:43474"/>
        <dbReference type="ChEBI" id="CHEBI:59918"/>
        <dbReference type="EC" id="3.6.1.7"/>
    </reaction>
</comment>
<dbReference type="GO" id="GO:0003998">
    <property type="term" value="F:acylphosphatase activity"/>
    <property type="evidence" value="ECO:0007669"/>
    <property type="project" value="UniProtKB-EC"/>
</dbReference>
<comment type="similarity">
    <text evidence="1 5">Belongs to the acylphosphatase family.</text>
</comment>
<dbReference type="PROSITE" id="PS51160">
    <property type="entry name" value="ACYLPHOSPHATASE_3"/>
    <property type="match status" value="1"/>
</dbReference>
<dbReference type="Proteomes" id="UP000069902">
    <property type="component" value="Chromosome cPNK"/>
</dbReference>
<organism evidence="7 8">
    <name type="scientific">Candidatus Protochlamydia naegleriophila</name>
    <dbReference type="NCBI Taxonomy" id="389348"/>
    <lineage>
        <taxon>Bacteria</taxon>
        <taxon>Pseudomonadati</taxon>
        <taxon>Chlamydiota</taxon>
        <taxon>Chlamydiia</taxon>
        <taxon>Parachlamydiales</taxon>
        <taxon>Parachlamydiaceae</taxon>
        <taxon>Candidatus Protochlamydia</taxon>
    </lineage>
</organism>
<dbReference type="PANTHER" id="PTHR47268:SF4">
    <property type="entry name" value="ACYLPHOSPHATASE"/>
    <property type="match status" value="1"/>
</dbReference>
<dbReference type="InterPro" id="IPR036046">
    <property type="entry name" value="Acylphosphatase-like_dom_sf"/>
</dbReference>
<evidence type="ECO:0000256" key="2">
    <source>
        <dbReference type="ARBA" id="ARBA00012150"/>
    </source>
</evidence>
<dbReference type="SUPFAM" id="SSF54975">
    <property type="entry name" value="Acylphosphatase/BLUF domain-like"/>
    <property type="match status" value="1"/>
</dbReference>
<dbReference type="FunCoup" id="A0A0U5JAG7">
    <property type="interactions" value="227"/>
</dbReference>
<evidence type="ECO:0000259" key="6">
    <source>
        <dbReference type="PROSITE" id="PS51160"/>
    </source>
</evidence>
<dbReference type="Pfam" id="PF00708">
    <property type="entry name" value="Acylphosphatase"/>
    <property type="match status" value="1"/>
</dbReference>
<proteinExistence type="inferred from homology"/>
<evidence type="ECO:0000256" key="1">
    <source>
        <dbReference type="ARBA" id="ARBA00005614"/>
    </source>
</evidence>
<dbReference type="RefSeq" id="WP_032124701.1">
    <property type="nucleotide sequence ID" value="NZ_LN879502.1"/>
</dbReference>
<dbReference type="STRING" id="389348.PNK_0011"/>
<dbReference type="KEGG" id="pnl:PNK_0011"/>
<feature type="active site" evidence="4">
    <location>
        <position position="25"/>
    </location>
</feature>
<evidence type="ECO:0000256" key="3">
    <source>
        <dbReference type="ARBA" id="ARBA00047645"/>
    </source>
</evidence>
<reference evidence="8" key="1">
    <citation type="submission" date="2015-09" db="EMBL/GenBank/DDBJ databases">
        <authorList>
            <person name="Bertelli C."/>
        </authorList>
    </citation>
    <scope>NUCLEOTIDE SEQUENCE [LARGE SCALE GENOMIC DNA]</scope>
    <source>
        <strain evidence="8">KNic</strain>
    </source>
</reference>
<keyword evidence="8" id="KW-1185">Reference proteome</keyword>
<protein>
    <recommendedName>
        <fullName evidence="2 4">acylphosphatase</fullName>
        <ecNumber evidence="2 4">3.6.1.7</ecNumber>
    </recommendedName>
</protein>
<dbReference type="AlphaFoldDB" id="A0A0U5JAG7"/>
<dbReference type="PATRIC" id="fig|389348.3.peg.13"/>
<evidence type="ECO:0000256" key="4">
    <source>
        <dbReference type="PROSITE-ProRule" id="PRU00520"/>
    </source>
</evidence>
<dbReference type="InterPro" id="IPR017968">
    <property type="entry name" value="Acylphosphatase_CS"/>
</dbReference>
<name>A0A0U5JAG7_9BACT</name>
<dbReference type="PROSITE" id="PS00150">
    <property type="entry name" value="ACYLPHOSPHATASE_1"/>
    <property type="match status" value="1"/>
</dbReference>
<evidence type="ECO:0000313" key="8">
    <source>
        <dbReference type="Proteomes" id="UP000069902"/>
    </source>
</evidence>
<feature type="domain" description="Acylphosphatase-like" evidence="6">
    <location>
        <begin position="10"/>
        <end position="97"/>
    </location>
</feature>
<dbReference type="InParanoid" id="A0A0U5JAG7"/>
<sequence length="97" mass="11031">MEHSSQDVYEMHAIVKGEVQGVGFRALTRYQAQGLGLRGTVRNLSDGTVEIYAQGSKQRLEELIQKLKEEALPGQIEEASIEYFPIEQCHDDFRILH</sequence>
<dbReference type="PANTHER" id="PTHR47268">
    <property type="entry name" value="ACYLPHOSPHATASE"/>
    <property type="match status" value="1"/>
</dbReference>
<dbReference type="EC" id="3.6.1.7" evidence="2 4"/>
<dbReference type="InterPro" id="IPR001792">
    <property type="entry name" value="Acylphosphatase-like_dom"/>
</dbReference>
<evidence type="ECO:0000256" key="5">
    <source>
        <dbReference type="RuleBase" id="RU004168"/>
    </source>
</evidence>
<dbReference type="InterPro" id="IPR020456">
    <property type="entry name" value="Acylphosphatase"/>
</dbReference>
<keyword evidence="4 7" id="KW-0378">Hydrolase</keyword>